<dbReference type="AlphaFoldDB" id="A0A7X1N8I5"/>
<proteinExistence type="predicted"/>
<gene>
    <name evidence="1" type="ORF">GCT13_08435</name>
</gene>
<dbReference type="Proteomes" id="UP000484381">
    <property type="component" value="Unassembled WGS sequence"/>
</dbReference>
<reference evidence="1 2" key="1">
    <citation type="submission" date="2019-10" db="EMBL/GenBank/DDBJ databases">
        <title>Paraburkholderia sp. isolated from nodules of Mimosa pudica from Brazilian Atlantic Forest soils.</title>
        <authorList>
            <person name="Paulitsch F."/>
            <person name="Hungria M."/>
            <person name="Dall'Agnol R."/>
        </authorList>
    </citation>
    <scope>NUCLEOTIDE SEQUENCE [LARGE SCALE GENOMIC DNA]</scope>
    <source>
        <strain evidence="1 2">CNPSo 3157</strain>
    </source>
</reference>
<evidence type="ECO:0000313" key="1">
    <source>
        <dbReference type="EMBL" id="MPW16958.1"/>
    </source>
</evidence>
<organism evidence="1 2">
    <name type="scientific">Paraburkholderia franconis</name>
    <dbReference type="NCBI Taxonomy" id="2654983"/>
    <lineage>
        <taxon>Bacteria</taxon>
        <taxon>Pseudomonadati</taxon>
        <taxon>Pseudomonadota</taxon>
        <taxon>Betaproteobacteria</taxon>
        <taxon>Burkholderiales</taxon>
        <taxon>Burkholderiaceae</taxon>
        <taxon>Paraburkholderia</taxon>
    </lineage>
</organism>
<name>A0A7X1N8I5_9BURK</name>
<accession>A0A7X1N8I5</accession>
<keyword evidence="2" id="KW-1185">Reference proteome</keyword>
<protein>
    <submittedName>
        <fullName evidence="1">Uncharacterized protein</fullName>
    </submittedName>
</protein>
<dbReference type="RefSeq" id="WP_152756881.1">
    <property type="nucleotide sequence ID" value="NZ_WHNP01000006.1"/>
</dbReference>
<evidence type="ECO:0000313" key="2">
    <source>
        <dbReference type="Proteomes" id="UP000484381"/>
    </source>
</evidence>
<comment type="caution">
    <text evidence="1">The sequence shown here is derived from an EMBL/GenBank/DDBJ whole genome shotgun (WGS) entry which is preliminary data.</text>
</comment>
<dbReference type="EMBL" id="WHNP01000006">
    <property type="protein sequence ID" value="MPW16958.1"/>
    <property type="molecule type" value="Genomic_DNA"/>
</dbReference>
<sequence length="145" mass="16373">MPIKPENRGRYPANWKEIRERILRRALHCCEQCDAPDGEIIVRGKGKDAGTYMNHEAKVFDAETGEYLGQWRMSDYECNGDGVKIVLTIAHLDHVPEHCDDSNLKALCQRCHLAYDAEHHRANAQATRRARKAIGDLFESQGGAA</sequence>